<comment type="caution">
    <text evidence="1">The sequence shown here is derived from an EMBL/GenBank/DDBJ whole genome shotgun (WGS) entry which is preliminary data.</text>
</comment>
<sequence>MAWGTATTSALLTTDANFEAFDDGTNAIVLSLNPRELVDLVFSIASEIGEADDLEIQILGGSRIINNGITGTITSDTVIDLAAGDNEANDFYMGMYFLMTTGGEIKDVREIVDYVSSTDAATLVRALSGTPTITETYDIFHMRAIAQFIITAETVLTEDLPQNAGVTISGVPFVIARARSTGATDAHIALMTYRVDGVSI</sequence>
<protein>
    <submittedName>
        <fullName evidence="1">Uncharacterized protein</fullName>
    </submittedName>
</protein>
<dbReference type="AlphaFoldDB" id="A0A0F9TJX3"/>
<gene>
    <name evidence="1" type="ORF">LCGC14_0337830</name>
</gene>
<accession>A0A0F9TJX3</accession>
<evidence type="ECO:0000313" key="1">
    <source>
        <dbReference type="EMBL" id="KKN79579.1"/>
    </source>
</evidence>
<name>A0A0F9TJX3_9ZZZZ</name>
<reference evidence="1" key="1">
    <citation type="journal article" date="2015" name="Nature">
        <title>Complex archaea that bridge the gap between prokaryotes and eukaryotes.</title>
        <authorList>
            <person name="Spang A."/>
            <person name="Saw J.H."/>
            <person name="Jorgensen S.L."/>
            <person name="Zaremba-Niedzwiedzka K."/>
            <person name="Martijn J."/>
            <person name="Lind A.E."/>
            <person name="van Eijk R."/>
            <person name="Schleper C."/>
            <person name="Guy L."/>
            <person name="Ettema T.J."/>
        </authorList>
    </citation>
    <scope>NUCLEOTIDE SEQUENCE</scope>
</reference>
<organism evidence="1">
    <name type="scientific">marine sediment metagenome</name>
    <dbReference type="NCBI Taxonomy" id="412755"/>
    <lineage>
        <taxon>unclassified sequences</taxon>
        <taxon>metagenomes</taxon>
        <taxon>ecological metagenomes</taxon>
    </lineage>
</organism>
<proteinExistence type="predicted"/>
<dbReference type="EMBL" id="LAZR01000244">
    <property type="protein sequence ID" value="KKN79579.1"/>
    <property type="molecule type" value="Genomic_DNA"/>
</dbReference>